<keyword evidence="5 8" id="KW-0812">Transmembrane</keyword>
<feature type="transmembrane region" description="Helical" evidence="8">
    <location>
        <begin position="97"/>
        <end position="120"/>
    </location>
</feature>
<evidence type="ECO:0000256" key="5">
    <source>
        <dbReference type="ARBA" id="ARBA00022692"/>
    </source>
</evidence>
<reference evidence="9 10" key="1">
    <citation type="submission" date="2024-06" db="EMBL/GenBank/DDBJ databases">
        <title>The Natural Products Discovery Center: Release of the First 8490 Sequenced Strains for Exploring Actinobacteria Biosynthetic Diversity.</title>
        <authorList>
            <person name="Kalkreuter E."/>
            <person name="Kautsar S.A."/>
            <person name="Yang D."/>
            <person name="Bader C.D."/>
            <person name="Teijaro C.N."/>
            <person name="Fluegel L."/>
            <person name="Davis C.M."/>
            <person name="Simpson J.R."/>
            <person name="Lauterbach L."/>
            <person name="Steele A.D."/>
            <person name="Gui C."/>
            <person name="Meng S."/>
            <person name="Li G."/>
            <person name="Viehrig K."/>
            <person name="Ye F."/>
            <person name="Su P."/>
            <person name="Kiefer A.F."/>
            <person name="Nichols A."/>
            <person name="Cepeda A.J."/>
            <person name="Yan W."/>
            <person name="Fan B."/>
            <person name="Jiang Y."/>
            <person name="Adhikari A."/>
            <person name="Zheng C.-J."/>
            <person name="Schuster L."/>
            <person name="Cowan T.M."/>
            <person name="Smanski M.J."/>
            <person name="Chevrette M.G."/>
            <person name="De Carvalho L.P.S."/>
            <person name="Shen B."/>
        </authorList>
    </citation>
    <scope>NUCLEOTIDE SEQUENCE [LARGE SCALE GENOMIC DNA]</scope>
    <source>
        <strain evidence="9 10">NPDC005137</strain>
    </source>
</reference>
<comment type="caution">
    <text evidence="9">The sequence shown here is derived from an EMBL/GenBank/DDBJ whole genome shotgun (WGS) entry which is preliminary data.</text>
</comment>
<comment type="similarity">
    <text evidence="2">Belongs to the auxin efflux carrier (TC 2.A.69) family.</text>
</comment>
<feature type="transmembrane region" description="Helical" evidence="8">
    <location>
        <begin position="177"/>
        <end position="196"/>
    </location>
</feature>
<dbReference type="Pfam" id="PF03547">
    <property type="entry name" value="Mem_trans"/>
    <property type="match status" value="1"/>
</dbReference>
<feature type="transmembrane region" description="Helical" evidence="8">
    <location>
        <begin position="126"/>
        <end position="148"/>
    </location>
</feature>
<dbReference type="Gene3D" id="1.20.1530.20">
    <property type="match status" value="1"/>
</dbReference>
<evidence type="ECO:0000256" key="8">
    <source>
        <dbReference type="SAM" id="Phobius"/>
    </source>
</evidence>
<dbReference type="RefSeq" id="WP_356712715.1">
    <property type="nucleotide sequence ID" value="NZ_JBEXIP010000053.1"/>
</dbReference>
<feature type="transmembrane region" description="Helical" evidence="8">
    <location>
        <begin position="292"/>
        <end position="312"/>
    </location>
</feature>
<sequence>MVYEIATALLPVFFALALGFGAGLRGYVDNRDVSSINKLVMDFAIPASLFVSISSTDRSDITAHAGYIVVTVVALAVVYAVTLVLQQRAFGLQKAEAAVQALTVAFPNYASIGLPLSAAVVGGRGAIAVAIGLAVGAVTIVPFSLALLEDSKLGPDAPGSTLSRFGGALGKSVCRPIFWAPMLAIVLVLSGVHMPGLVEKTLAPIGQAGAGAALFLTGLLLSAQKVSFGPNVAYGIVVKNGLMPLFVWGLCLLLGLDRLSTTEAVLLTAIPCGFFGLVFSPPYGLQSRVAGSTLMLSTVAGIASLSVVIALLPQHV</sequence>
<proteinExistence type="inferred from homology"/>
<organism evidence="9 10">
    <name type="scientific">Streptomyces sp. 900116325</name>
    <dbReference type="NCBI Taxonomy" id="3154295"/>
    <lineage>
        <taxon>Bacteria</taxon>
        <taxon>Bacillati</taxon>
        <taxon>Actinomycetota</taxon>
        <taxon>Actinomycetes</taxon>
        <taxon>Kitasatosporales</taxon>
        <taxon>Streptomycetaceae</taxon>
        <taxon>Streptomyces</taxon>
    </lineage>
</organism>
<evidence type="ECO:0000256" key="1">
    <source>
        <dbReference type="ARBA" id="ARBA00004651"/>
    </source>
</evidence>
<evidence type="ECO:0000256" key="2">
    <source>
        <dbReference type="ARBA" id="ARBA00010145"/>
    </source>
</evidence>
<dbReference type="EMBL" id="JBEXIP010000053">
    <property type="protein sequence ID" value="MET8438203.1"/>
    <property type="molecule type" value="Genomic_DNA"/>
</dbReference>
<evidence type="ECO:0000256" key="3">
    <source>
        <dbReference type="ARBA" id="ARBA00022448"/>
    </source>
</evidence>
<evidence type="ECO:0000256" key="4">
    <source>
        <dbReference type="ARBA" id="ARBA00022475"/>
    </source>
</evidence>
<dbReference type="PANTHER" id="PTHR36838:SF1">
    <property type="entry name" value="SLR1864 PROTEIN"/>
    <property type="match status" value="1"/>
</dbReference>
<feature type="transmembrane region" description="Helical" evidence="8">
    <location>
        <begin position="233"/>
        <end position="256"/>
    </location>
</feature>
<gene>
    <name evidence="9" type="ORF">ABZV61_36890</name>
</gene>
<keyword evidence="7 8" id="KW-0472">Membrane</keyword>
<comment type="subcellular location">
    <subcellularLocation>
        <location evidence="1">Cell membrane</location>
        <topology evidence="1">Multi-pass membrane protein</topology>
    </subcellularLocation>
</comment>
<feature type="transmembrane region" description="Helical" evidence="8">
    <location>
        <begin position="202"/>
        <end position="221"/>
    </location>
</feature>
<dbReference type="InterPro" id="IPR004776">
    <property type="entry name" value="Mem_transp_PIN-like"/>
</dbReference>
<evidence type="ECO:0000256" key="6">
    <source>
        <dbReference type="ARBA" id="ARBA00022989"/>
    </source>
</evidence>
<evidence type="ECO:0000256" key="7">
    <source>
        <dbReference type="ARBA" id="ARBA00023136"/>
    </source>
</evidence>
<dbReference type="PANTHER" id="PTHR36838">
    <property type="entry name" value="AUXIN EFFLUX CARRIER FAMILY PROTEIN"/>
    <property type="match status" value="1"/>
</dbReference>
<feature type="transmembrane region" description="Helical" evidence="8">
    <location>
        <begin position="262"/>
        <end position="280"/>
    </location>
</feature>
<keyword evidence="3" id="KW-0813">Transport</keyword>
<evidence type="ECO:0000313" key="10">
    <source>
        <dbReference type="Proteomes" id="UP001550044"/>
    </source>
</evidence>
<keyword evidence="10" id="KW-1185">Reference proteome</keyword>
<keyword evidence="4" id="KW-1003">Cell membrane</keyword>
<evidence type="ECO:0000313" key="9">
    <source>
        <dbReference type="EMBL" id="MET8438203.1"/>
    </source>
</evidence>
<dbReference type="Proteomes" id="UP001550044">
    <property type="component" value="Unassembled WGS sequence"/>
</dbReference>
<protein>
    <submittedName>
        <fullName evidence="9">AEC family transporter</fullName>
    </submittedName>
</protein>
<dbReference type="InterPro" id="IPR038770">
    <property type="entry name" value="Na+/solute_symporter_sf"/>
</dbReference>
<keyword evidence="6 8" id="KW-1133">Transmembrane helix</keyword>
<name>A0ABV2UK36_9ACTN</name>
<feature type="transmembrane region" description="Helical" evidence="8">
    <location>
        <begin position="65"/>
        <end position="85"/>
    </location>
</feature>
<accession>A0ABV2UK36</accession>